<name>A0A699XJ94_TANCI</name>
<reference evidence="1" key="1">
    <citation type="journal article" date="2019" name="Sci. Rep.">
        <title>Draft genome of Tanacetum cinerariifolium, the natural source of mosquito coil.</title>
        <authorList>
            <person name="Yamashiro T."/>
            <person name="Shiraishi A."/>
            <person name="Satake H."/>
            <person name="Nakayama K."/>
        </authorList>
    </citation>
    <scope>NUCLEOTIDE SEQUENCE</scope>
</reference>
<protein>
    <submittedName>
        <fullName evidence="1">Uncharacterized protein</fullName>
    </submittedName>
</protein>
<sequence length="82" mass="9031">IQFRPVVYGDGAGNRVHRLRLPCCADRHLLQRQGAGTAAFFQHDVVIAEAAVVQVAARKQALQGFFCGHRAADAGRRHVLRQ</sequence>
<comment type="caution">
    <text evidence="1">The sequence shown here is derived from an EMBL/GenBank/DDBJ whole genome shotgun (WGS) entry which is preliminary data.</text>
</comment>
<evidence type="ECO:0000313" key="1">
    <source>
        <dbReference type="EMBL" id="GFD59263.1"/>
    </source>
</evidence>
<organism evidence="1">
    <name type="scientific">Tanacetum cinerariifolium</name>
    <name type="common">Dalmatian daisy</name>
    <name type="synonym">Chrysanthemum cinerariifolium</name>
    <dbReference type="NCBI Taxonomy" id="118510"/>
    <lineage>
        <taxon>Eukaryota</taxon>
        <taxon>Viridiplantae</taxon>
        <taxon>Streptophyta</taxon>
        <taxon>Embryophyta</taxon>
        <taxon>Tracheophyta</taxon>
        <taxon>Spermatophyta</taxon>
        <taxon>Magnoliopsida</taxon>
        <taxon>eudicotyledons</taxon>
        <taxon>Gunneridae</taxon>
        <taxon>Pentapetalae</taxon>
        <taxon>asterids</taxon>
        <taxon>campanulids</taxon>
        <taxon>Asterales</taxon>
        <taxon>Asteraceae</taxon>
        <taxon>Asteroideae</taxon>
        <taxon>Anthemideae</taxon>
        <taxon>Anthemidinae</taxon>
        <taxon>Tanacetum</taxon>
    </lineage>
</organism>
<dbReference type="AlphaFoldDB" id="A0A699XJ94"/>
<feature type="non-terminal residue" evidence="1">
    <location>
        <position position="82"/>
    </location>
</feature>
<gene>
    <name evidence="1" type="ORF">Tci_931232</name>
</gene>
<feature type="non-terminal residue" evidence="1">
    <location>
        <position position="1"/>
    </location>
</feature>
<dbReference type="EMBL" id="BKCJ011862864">
    <property type="protein sequence ID" value="GFD59263.1"/>
    <property type="molecule type" value="Genomic_DNA"/>
</dbReference>
<proteinExistence type="predicted"/>
<accession>A0A699XJ94</accession>